<keyword evidence="5" id="KW-1185">Reference proteome</keyword>
<dbReference type="SUPFAM" id="SSF51735">
    <property type="entry name" value="NAD(P)-binding Rossmann-fold domains"/>
    <property type="match status" value="1"/>
</dbReference>
<dbReference type="GO" id="GO:0016491">
    <property type="term" value="F:oxidoreductase activity"/>
    <property type="evidence" value="ECO:0007669"/>
    <property type="project" value="UniProtKB-KW"/>
</dbReference>
<keyword evidence="2" id="KW-0560">Oxidoreductase</keyword>
<protein>
    <recommendedName>
        <fullName evidence="3">Probable oxidoreductase</fullName>
    </recommendedName>
</protein>
<dbReference type="OrthoDB" id="4577644at2"/>
<dbReference type="EMBL" id="QHHU01000041">
    <property type="protein sequence ID" value="RSM40172.1"/>
    <property type="molecule type" value="Genomic_DNA"/>
</dbReference>
<dbReference type="InterPro" id="IPR036291">
    <property type="entry name" value="NAD(P)-bd_dom_sf"/>
</dbReference>
<organism evidence="4 5">
    <name type="scientific">Amycolatopsis balhimycina DSM 5908</name>
    <dbReference type="NCBI Taxonomy" id="1081091"/>
    <lineage>
        <taxon>Bacteria</taxon>
        <taxon>Bacillati</taxon>
        <taxon>Actinomycetota</taxon>
        <taxon>Actinomycetes</taxon>
        <taxon>Pseudonocardiales</taxon>
        <taxon>Pseudonocardiaceae</taxon>
        <taxon>Amycolatopsis</taxon>
    </lineage>
</organism>
<name>A0A428WAN6_AMYBA</name>
<gene>
    <name evidence="4" type="ORF">DMA12_27510</name>
</gene>
<dbReference type="PANTHER" id="PTHR24320">
    <property type="entry name" value="RETINOL DEHYDROGENASE"/>
    <property type="match status" value="1"/>
</dbReference>
<reference evidence="4 5" key="1">
    <citation type="submission" date="2018-05" db="EMBL/GenBank/DDBJ databases">
        <title>Evolution of GPA BGCs.</title>
        <authorList>
            <person name="Waglechner N."/>
            <person name="Wright G.D."/>
        </authorList>
    </citation>
    <scope>NUCLEOTIDE SEQUENCE [LARGE SCALE GENOMIC DNA]</scope>
    <source>
        <strain evidence="4 5">DSM 5908</strain>
    </source>
</reference>
<evidence type="ECO:0000313" key="5">
    <source>
        <dbReference type="Proteomes" id="UP000286716"/>
    </source>
</evidence>
<evidence type="ECO:0000313" key="4">
    <source>
        <dbReference type="EMBL" id="RSM40172.1"/>
    </source>
</evidence>
<sequence length="314" mass="33225">MTTAQHKIGSGFGAGTTAAEVVAGIDLTGKLAIVTGGYSGIGLETTRALAGAGAHVVVPARRRVTAEEALQSFENVEIDELDLADLGSVRAFAERFLASGRGIDIFIGSAGIMALPETRVGPGWEAQFATNHLGHFALVNRLWPAINPGARVLSVSSRGHHYGPVRFDDLNFERGYDKWLAYGQAKTANVLFAVQLDKLARDRVRAFALHPGRILTDLVRHLDRQELIDAGMVDDSGQVTGGAKTPEQGAATQVWAAVSPQLDGLGGVYLEDCDVAEPAPADGTRTGVKDYAVDPVLAERLWTVSAELAGVNAF</sequence>
<dbReference type="Proteomes" id="UP000286716">
    <property type="component" value="Unassembled WGS sequence"/>
</dbReference>
<dbReference type="RefSeq" id="WP_020644618.1">
    <property type="nucleotide sequence ID" value="NZ_QHHU01000041.1"/>
</dbReference>
<accession>A0A428WAN6</accession>
<dbReference type="FunFam" id="3.40.50.720:FF:000594">
    <property type="entry name" value="Short-chain oxidoreductase"/>
    <property type="match status" value="1"/>
</dbReference>
<comment type="caution">
    <text evidence="4">The sequence shown here is derived from an EMBL/GenBank/DDBJ whole genome shotgun (WGS) entry which is preliminary data.</text>
</comment>
<dbReference type="InterPro" id="IPR002347">
    <property type="entry name" value="SDR_fam"/>
</dbReference>
<comment type="similarity">
    <text evidence="1">Belongs to the short-chain dehydrogenases/reductases (SDR) family.</text>
</comment>
<dbReference type="PANTHER" id="PTHR24320:SF148">
    <property type="entry name" value="NAD(P)-BINDING ROSSMANN-FOLD SUPERFAMILY PROTEIN"/>
    <property type="match status" value="1"/>
</dbReference>
<evidence type="ECO:0000256" key="1">
    <source>
        <dbReference type="ARBA" id="ARBA00006484"/>
    </source>
</evidence>
<evidence type="ECO:0000256" key="2">
    <source>
        <dbReference type="ARBA" id="ARBA00023002"/>
    </source>
</evidence>
<evidence type="ECO:0000256" key="3">
    <source>
        <dbReference type="ARBA" id="ARBA00071493"/>
    </source>
</evidence>
<dbReference type="Gene3D" id="3.40.50.720">
    <property type="entry name" value="NAD(P)-binding Rossmann-like Domain"/>
    <property type="match status" value="1"/>
</dbReference>
<dbReference type="Pfam" id="PF00106">
    <property type="entry name" value="adh_short"/>
    <property type="match status" value="1"/>
</dbReference>
<dbReference type="NCBIfam" id="NF004845">
    <property type="entry name" value="PRK06196.1"/>
    <property type="match status" value="1"/>
</dbReference>
<dbReference type="AlphaFoldDB" id="A0A428WAN6"/>
<proteinExistence type="inferred from homology"/>
<dbReference type="PRINTS" id="PR00081">
    <property type="entry name" value="GDHRDH"/>
</dbReference>